<name>A0ABN9EHM5_9NEOB</name>
<reference evidence="2" key="1">
    <citation type="submission" date="2023-05" db="EMBL/GenBank/DDBJ databases">
        <authorList>
            <person name="Stuckert A."/>
        </authorList>
    </citation>
    <scope>NUCLEOTIDE SEQUENCE</scope>
</reference>
<evidence type="ECO:0000313" key="2">
    <source>
        <dbReference type="EMBL" id="CAI9584381.1"/>
    </source>
</evidence>
<feature type="compositionally biased region" description="Acidic residues" evidence="1">
    <location>
        <begin position="87"/>
        <end position="101"/>
    </location>
</feature>
<dbReference type="EMBL" id="CATNWA010015544">
    <property type="protein sequence ID" value="CAI9584381.1"/>
    <property type="molecule type" value="Genomic_DNA"/>
</dbReference>
<dbReference type="Proteomes" id="UP001162483">
    <property type="component" value="Unassembled WGS sequence"/>
</dbReference>
<comment type="caution">
    <text evidence="2">The sequence shown here is derived from an EMBL/GenBank/DDBJ whole genome shotgun (WGS) entry which is preliminary data.</text>
</comment>
<feature type="compositionally biased region" description="Basic and acidic residues" evidence="1">
    <location>
        <begin position="64"/>
        <end position="86"/>
    </location>
</feature>
<protein>
    <submittedName>
        <fullName evidence="2">Uncharacterized protein</fullName>
    </submittedName>
</protein>
<evidence type="ECO:0000313" key="3">
    <source>
        <dbReference type="Proteomes" id="UP001162483"/>
    </source>
</evidence>
<proteinExistence type="predicted"/>
<feature type="region of interest" description="Disordered" evidence="1">
    <location>
        <begin position="1"/>
        <end position="207"/>
    </location>
</feature>
<feature type="compositionally biased region" description="Basic and acidic residues" evidence="1">
    <location>
        <begin position="106"/>
        <end position="129"/>
    </location>
</feature>
<gene>
    <name evidence="2" type="ORF">SPARVUS_LOCUS10001907</name>
</gene>
<sequence>MMEDRPPLTSPDGSSNGNPIDRCPCPLYSRDSTQEHQEIPQENQRENPVKVEVKEEETYVMGDDPCKEEILPEISPDTRETRRDIKAEEEENVKIEEEEGTPEISPDTRETRYVVSEDKINHMRIKVEETSPEISPDGSSNGNRPERCPRPLYSQDSTQEHQEIPQEDQYKRLKNIKTEVTEKAEETNLRGDKSFKKEEIPPEISPDLRVTQRNVKAEAEEEKHMKAKGKAVLEIGMDGQYTLQNVKKKSHIFKWQNWR</sequence>
<evidence type="ECO:0000256" key="1">
    <source>
        <dbReference type="SAM" id="MobiDB-lite"/>
    </source>
</evidence>
<keyword evidence="3" id="KW-1185">Reference proteome</keyword>
<accession>A0ABN9EHM5</accession>
<feature type="compositionally biased region" description="Basic and acidic residues" evidence="1">
    <location>
        <begin position="32"/>
        <end position="57"/>
    </location>
</feature>
<organism evidence="2 3">
    <name type="scientific">Staurois parvus</name>
    <dbReference type="NCBI Taxonomy" id="386267"/>
    <lineage>
        <taxon>Eukaryota</taxon>
        <taxon>Metazoa</taxon>
        <taxon>Chordata</taxon>
        <taxon>Craniata</taxon>
        <taxon>Vertebrata</taxon>
        <taxon>Euteleostomi</taxon>
        <taxon>Amphibia</taxon>
        <taxon>Batrachia</taxon>
        <taxon>Anura</taxon>
        <taxon>Neobatrachia</taxon>
        <taxon>Ranoidea</taxon>
        <taxon>Ranidae</taxon>
        <taxon>Staurois</taxon>
    </lineage>
</organism>
<feature type="compositionally biased region" description="Basic and acidic residues" evidence="1">
    <location>
        <begin position="158"/>
        <end position="200"/>
    </location>
</feature>